<organism evidence="2">
    <name type="scientific">Tanacetum cinerariifolium</name>
    <name type="common">Dalmatian daisy</name>
    <name type="synonym">Chrysanthemum cinerariifolium</name>
    <dbReference type="NCBI Taxonomy" id="118510"/>
    <lineage>
        <taxon>Eukaryota</taxon>
        <taxon>Viridiplantae</taxon>
        <taxon>Streptophyta</taxon>
        <taxon>Embryophyta</taxon>
        <taxon>Tracheophyta</taxon>
        <taxon>Spermatophyta</taxon>
        <taxon>Magnoliopsida</taxon>
        <taxon>eudicotyledons</taxon>
        <taxon>Gunneridae</taxon>
        <taxon>Pentapetalae</taxon>
        <taxon>asterids</taxon>
        <taxon>campanulids</taxon>
        <taxon>Asterales</taxon>
        <taxon>Asteraceae</taxon>
        <taxon>Asteroideae</taxon>
        <taxon>Anthemideae</taxon>
        <taxon>Anthemidinae</taxon>
        <taxon>Tanacetum</taxon>
    </lineage>
</organism>
<feature type="compositionally biased region" description="Basic and acidic residues" evidence="1">
    <location>
        <begin position="377"/>
        <end position="390"/>
    </location>
</feature>
<evidence type="ECO:0008006" key="3">
    <source>
        <dbReference type="Google" id="ProtNLM"/>
    </source>
</evidence>
<evidence type="ECO:0000313" key="2">
    <source>
        <dbReference type="EMBL" id="GEV33001.1"/>
    </source>
</evidence>
<dbReference type="Pfam" id="PF08284">
    <property type="entry name" value="RVP_2"/>
    <property type="match status" value="1"/>
</dbReference>
<dbReference type="GO" id="GO:0006508">
    <property type="term" value="P:proteolysis"/>
    <property type="evidence" value="ECO:0007669"/>
    <property type="project" value="InterPro"/>
</dbReference>
<proteinExistence type="predicted"/>
<dbReference type="InterPro" id="IPR001969">
    <property type="entry name" value="Aspartic_peptidase_AS"/>
</dbReference>
<feature type="region of interest" description="Disordered" evidence="1">
    <location>
        <begin position="377"/>
        <end position="397"/>
    </location>
</feature>
<dbReference type="AlphaFoldDB" id="A0A699GQ71"/>
<feature type="compositionally biased region" description="Low complexity" evidence="1">
    <location>
        <begin position="482"/>
        <end position="495"/>
    </location>
</feature>
<feature type="compositionally biased region" description="Acidic residues" evidence="1">
    <location>
        <begin position="162"/>
        <end position="171"/>
    </location>
</feature>
<feature type="region of interest" description="Disordered" evidence="1">
    <location>
        <begin position="457"/>
        <end position="495"/>
    </location>
</feature>
<protein>
    <recommendedName>
        <fullName evidence="3">Reverse transcriptase domain-containing protein</fullName>
    </recommendedName>
</protein>
<dbReference type="PROSITE" id="PS00141">
    <property type="entry name" value="ASP_PROTEASE"/>
    <property type="match status" value="1"/>
</dbReference>
<sequence length="830" mass="94178">MDCHSLYPLRELSPQSLSCGIRRRYEVGEEVQIFVMKLIFAFPRKLWTSPRVPSDLDNRNIDFLQALDFLVHDLHSLNSAFDLYDILGSFMYDFWQAPPSPDYVPGPKEPEQAPPLPDFVSEPLYLKFMPPKDEVFLAEEQPLPAAVSPTTDSPGYITDSDPKEDPEEDPTDYPAIEETMMMMMGHSMMTRMMMMTLRRMGTRMRRRRSTHLWSTLSYHHQYTAESRDTIYFPSTTIEYTTIRDTTTSTDTFTYIITTFALPFTSHRVDVPEVTLPPRKRLCITLGPRYEVGESSSAPTARPTIGFRADYGFVATLDDEIRRDPDRDVGYEITDTWDEMLVGMPGVPPIDETELGQWMTNFVTTVRQDTDENYRRLDDAQDDRSEARLSRESWVQSMNASDTTRAEVMSLHTTMLAQQSEIVGLRAVDRPRQTQLVEALTLLKTLHTQMAALQRWRGPARGPAHPKAQEDSGHKMAPKRTTRSTPATTTTTTTTTPVTNAQLKALIDQGIADALVARNVDRSLNGEDIHDSGTGVRRQAPPTCECTYQDFMKCKPLYFKGTKGVFELTQWFERMEIVFCISNCTVENQIKFATCTLLESALTPEKEDDRQVLPKGQKLRSWRMFLEESDKIERYIGGLPDMIHESVMASKPKTMQDVIEFTTKLMDKKINTFAERHAVNERKFEDTSKNNQNQQKNKKQNTGRAYTAGSGEKKSYGGQKPTCFECGAQVHFKREFPKLKNNNCGNQGGNGNAPAKVYAVGHARIKPDSNVVTGMLLLNNRYASILFDTGADRSFVSTAFSSQIDITPTTLDHYYDVELADGRIIGLNTII</sequence>
<name>A0A699GQ71_TANCI</name>
<evidence type="ECO:0000256" key="1">
    <source>
        <dbReference type="SAM" id="MobiDB-lite"/>
    </source>
</evidence>
<gene>
    <name evidence="2" type="ORF">Tci_104978</name>
</gene>
<comment type="caution">
    <text evidence="2">The sequence shown here is derived from an EMBL/GenBank/DDBJ whole genome shotgun (WGS) entry which is preliminary data.</text>
</comment>
<dbReference type="EMBL" id="BKCJ010020519">
    <property type="protein sequence ID" value="GEV33001.1"/>
    <property type="molecule type" value="Genomic_DNA"/>
</dbReference>
<feature type="region of interest" description="Disordered" evidence="1">
    <location>
        <begin position="144"/>
        <end position="171"/>
    </location>
</feature>
<dbReference type="GO" id="GO:0004190">
    <property type="term" value="F:aspartic-type endopeptidase activity"/>
    <property type="evidence" value="ECO:0007669"/>
    <property type="project" value="InterPro"/>
</dbReference>
<reference evidence="2" key="1">
    <citation type="journal article" date="2019" name="Sci. Rep.">
        <title>Draft genome of Tanacetum cinerariifolium, the natural source of mosquito coil.</title>
        <authorList>
            <person name="Yamashiro T."/>
            <person name="Shiraishi A."/>
            <person name="Satake H."/>
            <person name="Nakayama K."/>
        </authorList>
    </citation>
    <scope>NUCLEOTIDE SEQUENCE</scope>
</reference>
<feature type="region of interest" description="Disordered" evidence="1">
    <location>
        <begin position="680"/>
        <end position="717"/>
    </location>
</feature>
<accession>A0A699GQ71</accession>